<gene>
    <name evidence="3" type="ORF">DWU89_07460</name>
    <name evidence="2" type="ORF">H8784_07295</name>
</gene>
<dbReference type="Proteomes" id="UP000629596">
    <property type="component" value="Unassembled WGS sequence"/>
</dbReference>
<organism evidence="3 4">
    <name type="scientific">Parabacteroides acidifaciens</name>
    <dbReference type="NCBI Taxonomy" id="2290935"/>
    <lineage>
        <taxon>Bacteria</taxon>
        <taxon>Pseudomonadati</taxon>
        <taxon>Bacteroidota</taxon>
        <taxon>Bacteroidia</taxon>
        <taxon>Bacteroidales</taxon>
        <taxon>Tannerellaceae</taxon>
        <taxon>Parabacteroides</taxon>
    </lineage>
</organism>
<dbReference type="Proteomes" id="UP000256321">
    <property type="component" value="Unassembled WGS sequence"/>
</dbReference>
<sequence length="134" mass="15694">MKRSNLYLILLFALLYVFPLFVWTAYACLGYKSYTRISDQYRIIRIENPDLTAKQVLINTEKTSYFPEREMMAVTGRSYLYYKGYRHYLPDLLVSGDTILIAKPQGTDNKDLTFNIHIPNLKAVILNGQVIWEE</sequence>
<comment type="caution">
    <text evidence="3">The sequence shown here is derived from an EMBL/GenBank/DDBJ whole genome shotgun (WGS) entry which is preliminary data.</text>
</comment>
<feature type="transmembrane region" description="Helical" evidence="1">
    <location>
        <begin position="6"/>
        <end position="29"/>
    </location>
</feature>
<dbReference type="EMBL" id="JACRTI010000012">
    <property type="protein sequence ID" value="MBC8601527.1"/>
    <property type="molecule type" value="Genomic_DNA"/>
</dbReference>
<keyword evidence="1" id="KW-0472">Membrane</keyword>
<evidence type="ECO:0000313" key="2">
    <source>
        <dbReference type="EMBL" id="MBC8601527.1"/>
    </source>
</evidence>
<reference evidence="3 4" key="1">
    <citation type="submission" date="2018-07" db="EMBL/GenBank/DDBJ databases">
        <title>Parabacteroides acidifaciens nov. sp., isolated from human feces.</title>
        <authorList>
            <person name="Wang Y.J."/>
        </authorList>
    </citation>
    <scope>NUCLEOTIDE SEQUENCE [LARGE SCALE GENOMIC DNA]</scope>
    <source>
        <strain evidence="3 4">426-9</strain>
    </source>
</reference>
<dbReference type="RefSeq" id="WP_115499016.1">
    <property type="nucleotide sequence ID" value="NZ_JACRTI010000012.1"/>
</dbReference>
<reference evidence="2 5" key="2">
    <citation type="submission" date="2020-08" db="EMBL/GenBank/DDBJ databases">
        <title>Genome public.</title>
        <authorList>
            <person name="Liu C."/>
            <person name="Sun Q."/>
        </authorList>
    </citation>
    <scope>NUCLEOTIDE SEQUENCE [LARGE SCALE GENOMIC DNA]</scope>
    <source>
        <strain evidence="2 5">426_9</strain>
    </source>
</reference>
<evidence type="ECO:0000256" key="1">
    <source>
        <dbReference type="SAM" id="Phobius"/>
    </source>
</evidence>
<accession>A0A3D8HFY8</accession>
<evidence type="ECO:0000313" key="4">
    <source>
        <dbReference type="Proteomes" id="UP000256321"/>
    </source>
</evidence>
<dbReference type="EMBL" id="QREV01000012">
    <property type="protein sequence ID" value="RDU49846.1"/>
    <property type="molecule type" value="Genomic_DNA"/>
</dbReference>
<dbReference type="PROSITE" id="PS51257">
    <property type="entry name" value="PROKAR_LIPOPROTEIN"/>
    <property type="match status" value="1"/>
</dbReference>
<keyword evidence="1" id="KW-1133">Transmembrane helix</keyword>
<keyword evidence="5" id="KW-1185">Reference proteome</keyword>
<proteinExistence type="predicted"/>
<protein>
    <submittedName>
        <fullName evidence="3">Uncharacterized protein</fullName>
    </submittedName>
</protein>
<keyword evidence="1" id="KW-0812">Transmembrane</keyword>
<dbReference type="AlphaFoldDB" id="A0A3D8HFY8"/>
<evidence type="ECO:0000313" key="5">
    <source>
        <dbReference type="Proteomes" id="UP000629596"/>
    </source>
</evidence>
<name>A0A3D8HFY8_9BACT</name>
<evidence type="ECO:0000313" key="3">
    <source>
        <dbReference type="EMBL" id="RDU49846.1"/>
    </source>
</evidence>